<dbReference type="SMART" id="SM01209">
    <property type="entry name" value="GARS_A"/>
    <property type="match status" value="1"/>
</dbReference>
<keyword evidence="8 15" id="KW-0067">ATP-binding</keyword>
<gene>
    <name evidence="14" type="primary">purD</name>
    <name evidence="17" type="ordered locus">Metbo_0091</name>
</gene>
<dbReference type="InterPro" id="IPR000115">
    <property type="entry name" value="PRibGlycinamide_synth"/>
</dbReference>
<dbReference type="KEGG" id="mel:Metbo_0091"/>
<evidence type="ECO:0000256" key="7">
    <source>
        <dbReference type="ARBA" id="ARBA00022755"/>
    </source>
</evidence>
<dbReference type="InterPro" id="IPR016185">
    <property type="entry name" value="PreATP-grasp_dom_sf"/>
</dbReference>
<dbReference type="Gene3D" id="3.30.1490.20">
    <property type="entry name" value="ATP-grasp fold, A domain"/>
    <property type="match status" value="1"/>
</dbReference>
<evidence type="ECO:0000256" key="14">
    <source>
        <dbReference type="HAMAP-Rule" id="MF_00138"/>
    </source>
</evidence>
<dbReference type="InterPro" id="IPR020561">
    <property type="entry name" value="PRibGlycinamid_synth_ATP-grasp"/>
</dbReference>
<dbReference type="Pfam" id="PF02844">
    <property type="entry name" value="GARS_N"/>
    <property type="match status" value="1"/>
</dbReference>
<dbReference type="Pfam" id="PF01071">
    <property type="entry name" value="GARS_A"/>
    <property type="match status" value="1"/>
</dbReference>
<dbReference type="Gene3D" id="3.90.600.10">
    <property type="entry name" value="Phosphoribosylglycinamide synthetase, C-terminal domain"/>
    <property type="match status" value="1"/>
</dbReference>
<dbReference type="Gene3D" id="3.30.470.20">
    <property type="entry name" value="ATP-grasp fold, B domain"/>
    <property type="match status" value="1"/>
</dbReference>
<comment type="cofactor">
    <cofactor evidence="1">
        <name>Mn(2+)</name>
        <dbReference type="ChEBI" id="CHEBI:29035"/>
    </cofactor>
</comment>
<dbReference type="eggNOG" id="arCOG04415">
    <property type="taxonomic scope" value="Archaea"/>
</dbReference>
<evidence type="ECO:0000259" key="16">
    <source>
        <dbReference type="PROSITE" id="PS50975"/>
    </source>
</evidence>
<evidence type="ECO:0000256" key="13">
    <source>
        <dbReference type="ARBA" id="ARBA00042864"/>
    </source>
</evidence>
<keyword evidence="6 15" id="KW-0547">Nucleotide-binding</keyword>
<evidence type="ECO:0000256" key="12">
    <source>
        <dbReference type="ARBA" id="ARBA00042242"/>
    </source>
</evidence>
<protein>
    <recommendedName>
        <fullName evidence="4 14">Phosphoribosylamine--glycine ligase</fullName>
        <ecNumber evidence="4 14">6.3.4.13</ecNumber>
    </recommendedName>
    <alternativeName>
        <fullName evidence="14">GARS</fullName>
    </alternativeName>
    <alternativeName>
        <fullName evidence="12 14">Glycinamide ribonucleotide synthetase</fullName>
    </alternativeName>
    <alternativeName>
        <fullName evidence="13 14">Phosphoribosylglycinamide synthetase</fullName>
    </alternativeName>
</protein>
<evidence type="ECO:0000256" key="3">
    <source>
        <dbReference type="ARBA" id="ARBA00005174"/>
    </source>
</evidence>
<dbReference type="PROSITE" id="PS00184">
    <property type="entry name" value="GARS"/>
    <property type="match status" value="1"/>
</dbReference>
<dbReference type="GO" id="GO:0046872">
    <property type="term" value="F:metal ion binding"/>
    <property type="evidence" value="ECO:0007669"/>
    <property type="project" value="InterPro"/>
</dbReference>
<keyword evidence="7 14" id="KW-0658">Purine biosynthesis</keyword>
<dbReference type="OrthoDB" id="146558at2157"/>
<dbReference type="PROSITE" id="PS50975">
    <property type="entry name" value="ATP_GRASP"/>
    <property type="match status" value="1"/>
</dbReference>
<evidence type="ECO:0000256" key="15">
    <source>
        <dbReference type="PROSITE-ProRule" id="PRU00409"/>
    </source>
</evidence>
<evidence type="ECO:0000256" key="5">
    <source>
        <dbReference type="ARBA" id="ARBA00022598"/>
    </source>
</evidence>
<dbReference type="Gene3D" id="3.40.50.20">
    <property type="match status" value="1"/>
</dbReference>
<evidence type="ECO:0000313" key="18">
    <source>
        <dbReference type="Proteomes" id="UP000007490"/>
    </source>
</evidence>
<keyword evidence="9" id="KW-0460">Magnesium</keyword>
<dbReference type="PANTHER" id="PTHR43472:SF1">
    <property type="entry name" value="PHOSPHORIBOSYLAMINE--GLYCINE LIGASE, CHLOROPLASTIC"/>
    <property type="match status" value="1"/>
</dbReference>
<evidence type="ECO:0000256" key="9">
    <source>
        <dbReference type="ARBA" id="ARBA00022842"/>
    </source>
</evidence>
<dbReference type="NCBIfam" id="TIGR00877">
    <property type="entry name" value="purD"/>
    <property type="match status" value="1"/>
</dbReference>
<reference evidence="18" key="1">
    <citation type="submission" date="2011-02" db="EMBL/GenBank/DDBJ databases">
        <title>Complete sequence of Methanobacterium sp. AL-21.</title>
        <authorList>
            <consortium name="US DOE Joint Genome Institute"/>
            <person name="Lucas S."/>
            <person name="Copeland A."/>
            <person name="Lapidus A."/>
            <person name="Cheng J.-F."/>
            <person name="Goodwin L."/>
            <person name="Pitluck S."/>
            <person name="Chertkov O."/>
            <person name="Detter J.C."/>
            <person name="Han C."/>
            <person name="Tapia R."/>
            <person name="Land M."/>
            <person name="Hauser L."/>
            <person name="Kyrpides N."/>
            <person name="Ivanova N."/>
            <person name="Mikhailova N."/>
            <person name="Pagani I."/>
            <person name="Cadillo-Quiroz H."/>
            <person name="Imachi H."/>
            <person name="Zinder S."/>
            <person name="Liu W."/>
            <person name="Woyke T."/>
        </authorList>
    </citation>
    <scope>NUCLEOTIDE SEQUENCE [LARGE SCALE GENOMIC DNA]</scope>
    <source>
        <strain evidence="18">AL-21</strain>
    </source>
</reference>
<evidence type="ECO:0000256" key="6">
    <source>
        <dbReference type="ARBA" id="ARBA00022741"/>
    </source>
</evidence>
<evidence type="ECO:0000256" key="11">
    <source>
        <dbReference type="ARBA" id="ARBA00038345"/>
    </source>
</evidence>
<dbReference type="AlphaFoldDB" id="F0T7B5"/>
<name>F0T7B5_METLA</name>
<dbReference type="InterPro" id="IPR037123">
    <property type="entry name" value="PRibGlycinamide_synth_C_sf"/>
</dbReference>
<comment type="similarity">
    <text evidence="11 14">Belongs to the GARS family.</text>
</comment>
<keyword evidence="18" id="KW-1185">Reference proteome</keyword>
<dbReference type="GeneID" id="10276514"/>
<proteinExistence type="inferred from homology"/>
<evidence type="ECO:0000313" key="17">
    <source>
        <dbReference type="EMBL" id="ADZ08344.1"/>
    </source>
</evidence>
<evidence type="ECO:0000256" key="10">
    <source>
        <dbReference type="ARBA" id="ARBA00023211"/>
    </source>
</evidence>
<dbReference type="PANTHER" id="PTHR43472">
    <property type="entry name" value="PHOSPHORIBOSYLAMINE--GLYCINE LIGASE"/>
    <property type="match status" value="1"/>
</dbReference>
<dbReference type="SUPFAM" id="SSF52440">
    <property type="entry name" value="PreATP-grasp domain"/>
    <property type="match status" value="1"/>
</dbReference>
<dbReference type="SMART" id="SM01210">
    <property type="entry name" value="GARS_C"/>
    <property type="match status" value="1"/>
</dbReference>
<dbReference type="InterPro" id="IPR011054">
    <property type="entry name" value="Rudment_hybrid_motif"/>
</dbReference>
<dbReference type="GO" id="GO:0004637">
    <property type="term" value="F:phosphoribosylamine-glycine ligase activity"/>
    <property type="evidence" value="ECO:0007669"/>
    <property type="project" value="UniProtKB-UniRule"/>
</dbReference>
<dbReference type="InterPro" id="IPR011761">
    <property type="entry name" value="ATP-grasp"/>
</dbReference>
<evidence type="ECO:0000256" key="2">
    <source>
        <dbReference type="ARBA" id="ARBA00001946"/>
    </source>
</evidence>
<dbReference type="SUPFAM" id="SSF51246">
    <property type="entry name" value="Rudiment single hybrid motif"/>
    <property type="match status" value="1"/>
</dbReference>
<keyword evidence="10" id="KW-0464">Manganese</keyword>
<keyword evidence="5 14" id="KW-0436">Ligase</keyword>
<dbReference type="InterPro" id="IPR020562">
    <property type="entry name" value="PRibGlycinamide_synth_N"/>
</dbReference>
<dbReference type="STRING" id="877455.Metbo_0091"/>
<dbReference type="GO" id="GO:0006189">
    <property type="term" value="P:'de novo' IMP biosynthetic process"/>
    <property type="evidence" value="ECO:0007669"/>
    <property type="project" value="UniProtKB-UniRule"/>
</dbReference>
<dbReference type="GO" id="GO:0005524">
    <property type="term" value="F:ATP binding"/>
    <property type="evidence" value="ECO:0007669"/>
    <property type="project" value="UniProtKB-UniRule"/>
</dbReference>
<dbReference type="HAMAP" id="MF_00138">
    <property type="entry name" value="GARS"/>
    <property type="match status" value="1"/>
</dbReference>
<sequence>MNILVVGTGAREHAICNSIKDAELYSIMSNKNPGIARISKYQIGNEKDIEGVKKFAKSNNIDMAIIGPEAPLEMGIVNELIEEGIGCVGPTKEAARIETDKAFMRDLFETHKIDGSIVYKVFDNVEDAGEFIDNFDKDVVIKPIGLTGGKGVKIVGEHLEDGDAAKKYVDEIINNKISGHAQVVIEERLIGEEFTVQAFVDGDKILPMPAAQDHPHAYEGDQGPITGGMGSYSDATGLLPFLDHKSYRKAVKIMEDTVKAVKTEADPYKGILYGQFMLCSDGPKMVEYNARFGDPEAMNVLPLLKTDFVEICEGIVDGNLKKAEFEHKSTVCKYIVPKGYPETAKAGQVIEVDETKINDAGAMVYYAAVNEKDNKIFTSASRALGIVGVGNTISEAEEICEKATSYVKGDVYHRSDVGTEELVQKRVANMQKLRFEAGLRF</sequence>
<dbReference type="SUPFAM" id="SSF56059">
    <property type="entry name" value="Glutathione synthetase ATP-binding domain-like"/>
    <property type="match status" value="1"/>
</dbReference>
<accession>F0T7B5</accession>
<dbReference type="InterPro" id="IPR020560">
    <property type="entry name" value="PRibGlycinamide_synth_C-dom"/>
</dbReference>
<evidence type="ECO:0000256" key="4">
    <source>
        <dbReference type="ARBA" id="ARBA00013255"/>
    </source>
</evidence>
<dbReference type="Pfam" id="PF02843">
    <property type="entry name" value="GARS_C"/>
    <property type="match status" value="1"/>
</dbReference>
<dbReference type="GO" id="GO:0009113">
    <property type="term" value="P:purine nucleobase biosynthetic process"/>
    <property type="evidence" value="ECO:0007669"/>
    <property type="project" value="InterPro"/>
</dbReference>
<organism evidence="17 18">
    <name type="scientific">Methanobacterium lacus (strain AL-21)</name>
    <dbReference type="NCBI Taxonomy" id="877455"/>
    <lineage>
        <taxon>Archaea</taxon>
        <taxon>Methanobacteriati</taxon>
        <taxon>Methanobacteriota</taxon>
        <taxon>Methanomada group</taxon>
        <taxon>Methanobacteria</taxon>
        <taxon>Methanobacteriales</taxon>
        <taxon>Methanobacteriaceae</taxon>
        <taxon>Methanobacterium</taxon>
    </lineage>
</organism>
<dbReference type="Proteomes" id="UP000007490">
    <property type="component" value="Chromosome"/>
</dbReference>
<dbReference type="InterPro" id="IPR013815">
    <property type="entry name" value="ATP_grasp_subdomain_1"/>
</dbReference>
<evidence type="ECO:0000256" key="8">
    <source>
        <dbReference type="ARBA" id="ARBA00022840"/>
    </source>
</evidence>
<feature type="domain" description="ATP-grasp" evidence="16">
    <location>
        <begin position="105"/>
        <end position="317"/>
    </location>
</feature>
<dbReference type="EMBL" id="CP002551">
    <property type="protein sequence ID" value="ADZ08344.1"/>
    <property type="molecule type" value="Genomic_DNA"/>
</dbReference>
<comment type="pathway">
    <text evidence="3 14">Purine metabolism; IMP biosynthesis via de novo pathway; N(1)-(5-phospho-D-ribosyl)glycinamide from 5-phospho-alpha-D-ribose 1-diphosphate: step 2/2.</text>
</comment>
<comment type="catalytic activity">
    <reaction evidence="14">
        <text>5-phospho-beta-D-ribosylamine + glycine + ATP = N(1)-(5-phospho-beta-D-ribosyl)glycinamide + ADP + phosphate + H(+)</text>
        <dbReference type="Rhea" id="RHEA:17453"/>
        <dbReference type="ChEBI" id="CHEBI:15378"/>
        <dbReference type="ChEBI" id="CHEBI:30616"/>
        <dbReference type="ChEBI" id="CHEBI:43474"/>
        <dbReference type="ChEBI" id="CHEBI:57305"/>
        <dbReference type="ChEBI" id="CHEBI:58681"/>
        <dbReference type="ChEBI" id="CHEBI:143788"/>
        <dbReference type="ChEBI" id="CHEBI:456216"/>
        <dbReference type="EC" id="6.3.4.13"/>
    </reaction>
</comment>
<evidence type="ECO:0000256" key="1">
    <source>
        <dbReference type="ARBA" id="ARBA00001936"/>
    </source>
</evidence>
<dbReference type="HOGENOM" id="CLU_027420_3_0_2"/>
<reference evidence="17 18" key="2">
    <citation type="journal article" date="2014" name="Int. J. Syst. Evol. Microbiol.">
        <title>Methanobacterium paludis sp. nov. and a novel strain of Methanobacterium lacus isolated from northern peatlands.</title>
        <authorList>
            <person name="Cadillo-Quiroz H."/>
            <person name="Brauer S.L."/>
            <person name="Goodson N."/>
            <person name="Yavitt J.B."/>
            <person name="Zinder S.H."/>
        </authorList>
    </citation>
    <scope>NUCLEOTIDE SEQUENCE [LARGE SCALE GENOMIC DNA]</scope>
    <source>
        <strain evidence="17 18">AL-21</strain>
    </source>
</reference>
<comment type="cofactor">
    <cofactor evidence="2">
        <name>Mg(2+)</name>
        <dbReference type="ChEBI" id="CHEBI:18420"/>
    </cofactor>
</comment>
<dbReference type="RefSeq" id="WP_013643695.1">
    <property type="nucleotide sequence ID" value="NC_015216.1"/>
</dbReference>
<dbReference type="UniPathway" id="UPA00074">
    <property type="reaction ID" value="UER00125"/>
</dbReference>
<dbReference type="InterPro" id="IPR020559">
    <property type="entry name" value="PRibGlycinamide_synth_CS"/>
</dbReference>
<dbReference type="EC" id="6.3.4.13" evidence="4 14"/>